<dbReference type="RefSeq" id="WP_079442194.1">
    <property type="nucleotide sequence ID" value="NZ_MZGT01000113.1"/>
</dbReference>
<organism evidence="11 12">
    <name type="scientific">Clostridium chromiireducens</name>
    <dbReference type="NCBI Taxonomy" id="225345"/>
    <lineage>
        <taxon>Bacteria</taxon>
        <taxon>Bacillati</taxon>
        <taxon>Bacillota</taxon>
        <taxon>Clostridia</taxon>
        <taxon>Eubacteriales</taxon>
        <taxon>Clostridiaceae</taxon>
        <taxon>Clostridium</taxon>
    </lineage>
</organism>
<dbReference type="STRING" id="225345.CLCHR_45890"/>
<dbReference type="InterPro" id="IPR044643">
    <property type="entry name" value="TrpF_fam"/>
</dbReference>
<evidence type="ECO:0000313" key="11">
    <source>
        <dbReference type="EMBL" id="OPJ56135.1"/>
    </source>
</evidence>
<evidence type="ECO:0000313" key="12">
    <source>
        <dbReference type="Proteomes" id="UP000191056"/>
    </source>
</evidence>
<dbReference type="InterPro" id="IPR011060">
    <property type="entry name" value="RibuloseP-bd_barrel"/>
</dbReference>
<evidence type="ECO:0000256" key="7">
    <source>
        <dbReference type="ARBA" id="ARBA00023141"/>
    </source>
</evidence>
<comment type="catalytic activity">
    <reaction evidence="1 9">
        <text>N-(5-phospho-beta-D-ribosyl)anthranilate = 1-(2-carboxyphenylamino)-1-deoxy-D-ribulose 5-phosphate</text>
        <dbReference type="Rhea" id="RHEA:21540"/>
        <dbReference type="ChEBI" id="CHEBI:18277"/>
        <dbReference type="ChEBI" id="CHEBI:58613"/>
        <dbReference type="EC" id="5.3.1.24"/>
    </reaction>
</comment>
<dbReference type="PANTHER" id="PTHR42894">
    <property type="entry name" value="N-(5'-PHOSPHORIBOSYL)ANTHRANILATE ISOMERASE"/>
    <property type="match status" value="1"/>
</dbReference>
<dbReference type="OrthoDB" id="9786954at2"/>
<evidence type="ECO:0000259" key="10">
    <source>
        <dbReference type="Pfam" id="PF00697"/>
    </source>
</evidence>
<evidence type="ECO:0000256" key="4">
    <source>
        <dbReference type="ARBA" id="ARBA00022272"/>
    </source>
</evidence>
<dbReference type="PANTHER" id="PTHR42894:SF1">
    <property type="entry name" value="N-(5'-PHOSPHORIBOSYL)ANTHRANILATE ISOMERASE"/>
    <property type="match status" value="1"/>
</dbReference>
<keyword evidence="5 9" id="KW-0028">Amino-acid biosynthesis</keyword>
<comment type="caution">
    <text evidence="11">The sequence shown here is derived from an EMBL/GenBank/DDBJ whole genome shotgun (WGS) entry which is preliminary data.</text>
</comment>
<dbReference type="AlphaFoldDB" id="A0A1V4I934"/>
<evidence type="ECO:0000256" key="8">
    <source>
        <dbReference type="ARBA" id="ARBA00023235"/>
    </source>
</evidence>
<evidence type="ECO:0000256" key="3">
    <source>
        <dbReference type="ARBA" id="ARBA00012572"/>
    </source>
</evidence>
<dbReference type="UniPathway" id="UPA00035">
    <property type="reaction ID" value="UER00042"/>
</dbReference>
<dbReference type="CDD" id="cd00405">
    <property type="entry name" value="PRAI"/>
    <property type="match status" value="1"/>
</dbReference>
<dbReference type="InterPro" id="IPR013785">
    <property type="entry name" value="Aldolase_TIM"/>
</dbReference>
<gene>
    <name evidence="9 11" type="primary">trpF</name>
    <name evidence="11" type="ORF">CLCHR_45890</name>
</gene>
<dbReference type="EMBL" id="MZGT01000113">
    <property type="protein sequence ID" value="OPJ56135.1"/>
    <property type="molecule type" value="Genomic_DNA"/>
</dbReference>
<sequence>MIQVKICGITNKNEIEYLNILKPEYIGFVFTKSKRQVTSREAKELCDNLSNGIKTVGVFKDNTMEEILDVLNDIPLNAVQLHGNEDEVFISKLKKNIDVETNIWKALSISDVDNIKRFIKFKDIKLIDNVLIDGDNPGSGEIYSLDSIGRLFDENCNVEQEINYINRKYNFFLAGGITPENVVERVSNANSIGVDVSSGVECMDEKGIRTKSFEKMKKLIDNVRKIKSI</sequence>
<dbReference type="InterPro" id="IPR001240">
    <property type="entry name" value="PRAI_dom"/>
</dbReference>
<dbReference type="GO" id="GO:0000162">
    <property type="term" value="P:L-tryptophan biosynthetic process"/>
    <property type="evidence" value="ECO:0007669"/>
    <property type="project" value="UniProtKB-UniRule"/>
</dbReference>
<dbReference type="Proteomes" id="UP000191056">
    <property type="component" value="Unassembled WGS sequence"/>
</dbReference>
<keyword evidence="7 9" id="KW-0057">Aromatic amino acid biosynthesis</keyword>
<dbReference type="HAMAP" id="MF_00135">
    <property type="entry name" value="PRAI"/>
    <property type="match status" value="1"/>
</dbReference>
<evidence type="ECO:0000256" key="5">
    <source>
        <dbReference type="ARBA" id="ARBA00022605"/>
    </source>
</evidence>
<evidence type="ECO:0000256" key="2">
    <source>
        <dbReference type="ARBA" id="ARBA00004664"/>
    </source>
</evidence>
<comment type="similarity">
    <text evidence="9">Belongs to the TrpF family.</text>
</comment>
<evidence type="ECO:0000256" key="9">
    <source>
        <dbReference type="HAMAP-Rule" id="MF_00135"/>
    </source>
</evidence>
<proteinExistence type="inferred from homology"/>
<evidence type="ECO:0000256" key="1">
    <source>
        <dbReference type="ARBA" id="ARBA00001164"/>
    </source>
</evidence>
<keyword evidence="6 9" id="KW-0822">Tryptophan biosynthesis</keyword>
<dbReference type="GO" id="GO:0004640">
    <property type="term" value="F:phosphoribosylanthranilate isomerase activity"/>
    <property type="evidence" value="ECO:0007669"/>
    <property type="project" value="UniProtKB-UniRule"/>
</dbReference>
<feature type="domain" description="N-(5'phosphoribosyl) anthranilate isomerase (PRAI)" evidence="10">
    <location>
        <begin position="4"/>
        <end position="221"/>
    </location>
</feature>
<dbReference type="Gene3D" id="3.20.20.70">
    <property type="entry name" value="Aldolase class I"/>
    <property type="match status" value="1"/>
</dbReference>
<reference evidence="11 12" key="1">
    <citation type="submission" date="2017-03" db="EMBL/GenBank/DDBJ databases">
        <title>Genome sequence of Clostridium chromiireducens DSM 23318.</title>
        <authorList>
            <person name="Poehlein A."/>
            <person name="Daniel R."/>
        </authorList>
    </citation>
    <scope>NUCLEOTIDE SEQUENCE [LARGE SCALE GENOMIC DNA]</scope>
    <source>
        <strain evidence="11 12">DSM 23318</strain>
    </source>
</reference>
<comment type="pathway">
    <text evidence="2 9">Amino-acid biosynthesis; L-tryptophan biosynthesis; L-tryptophan from chorismate: step 3/5.</text>
</comment>
<dbReference type="SUPFAM" id="SSF51366">
    <property type="entry name" value="Ribulose-phoshate binding barrel"/>
    <property type="match status" value="1"/>
</dbReference>
<dbReference type="EC" id="5.3.1.24" evidence="3 9"/>
<name>A0A1V4I934_9CLOT</name>
<dbReference type="Pfam" id="PF00697">
    <property type="entry name" value="PRAI"/>
    <property type="match status" value="1"/>
</dbReference>
<accession>A0A1V4I934</accession>
<protein>
    <recommendedName>
        <fullName evidence="4 9">N-(5'-phosphoribosyl)anthranilate isomerase</fullName>
        <shortName evidence="9">PRAI</shortName>
        <ecNumber evidence="3 9">5.3.1.24</ecNumber>
    </recommendedName>
</protein>
<keyword evidence="8 9" id="KW-0413">Isomerase</keyword>
<keyword evidence="12" id="KW-1185">Reference proteome</keyword>
<evidence type="ECO:0000256" key="6">
    <source>
        <dbReference type="ARBA" id="ARBA00022822"/>
    </source>
</evidence>